<name>A0AAW2PE09_9LAMI</name>
<sequence>MHQELTALEENKTWEVVNLPSDKRAIGCYNQIEGIDYVERFSPVAKAVTVRIFLALASGYSWAIHQVDINNAFLHGYLEEDIYMIPLEGMIIAYSYKLELGDVVFLLVYVDDVLITTSNESLLSPVKDYLHKLFTIKDTGPAKYFLGLEIARSSAGTSVTQQKYIRDLIVDAGPKHAKSAITPLPLGLKLTSCGGPVLVDPEPYRRIPGSCSNPYSAILRQPLPILSFTNAQSILKTAIWSWAFYFTLQVGLGRFLSQVQLEGGMLSLPLCSYHQLVPVHMRK</sequence>
<proteinExistence type="predicted"/>
<organism evidence="2">
    <name type="scientific">Sesamum angustifolium</name>
    <dbReference type="NCBI Taxonomy" id="2727405"/>
    <lineage>
        <taxon>Eukaryota</taxon>
        <taxon>Viridiplantae</taxon>
        <taxon>Streptophyta</taxon>
        <taxon>Embryophyta</taxon>
        <taxon>Tracheophyta</taxon>
        <taxon>Spermatophyta</taxon>
        <taxon>Magnoliopsida</taxon>
        <taxon>eudicotyledons</taxon>
        <taxon>Gunneridae</taxon>
        <taxon>Pentapetalae</taxon>
        <taxon>asterids</taxon>
        <taxon>lamiids</taxon>
        <taxon>Lamiales</taxon>
        <taxon>Pedaliaceae</taxon>
        <taxon>Sesamum</taxon>
    </lineage>
</organism>
<dbReference type="EMBL" id="JACGWK010000005">
    <property type="protein sequence ID" value="KAL0354127.1"/>
    <property type="molecule type" value="Genomic_DNA"/>
</dbReference>
<feature type="domain" description="Reverse transcriptase Ty1/copia-type" evidence="1">
    <location>
        <begin position="29"/>
        <end position="93"/>
    </location>
</feature>
<reference evidence="2" key="1">
    <citation type="submission" date="2020-06" db="EMBL/GenBank/DDBJ databases">
        <authorList>
            <person name="Li T."/>
            <person name="Hu X."/>
            <person name="Zhang T."/>
            <person name="Song X."/>
            <person name="Zhang H."/>
            <person name="Dai N."/>
            <person name="Sheng W."/>
            <person name="Hou X."/>
            <person name="Wei L."/>
        </authorList>
    </citation>
    <scope>NUCLEOTIDE SEQUENCE</scope>
    <source>
        <strain evidence="2">G01</strain>
        <tissue evidence="2">Leaf</tissue>
    </source>
</reference>
<accession>A0AAW2PE09</accession>
<evidence type="ECO:0000259" key="1">
    <source>
        <dbReference type="Pfam" id="PF07727"/>
    </source>
</evidence>
<protein>
    <submittedName>
        <fullName evidence="2">Retrovirus-related Pol polyprotein from transposon RE1</fullName>
    </submittedName>
</protein>
<evidence type="ECO:0000313" key="2">
    <source>
        <dbReference type="EMBL" id="KAL0354127.1"/>
    </source>
</evidence>
<dbReference type="AlphaFoldDB" id="A0AAW2PE09"/>
<feature type="domain" description="Reverse transcriptase Ty1/copia-type" evidence="1">
    <location>
        <begin position="105"/>
        <end position="184"/>
    </location>
</feature>
<dbReference type="SUPFAM" id="SSF56672">
    <property type="entry name" value="DNA/RNA polymerases"/>
    <property type="match status" value="1"/>
</dbReference>
<dbReference type="InterPro" id="IPR013103">
    <property type="entry name" value="RVT_2"/>
</dbReference>
<reference evidence="2" key="2">
    <citation type="journal article" date="2024" name="Plant">
        <title>Genomic evolution and insights into agronomic trait innovations of Sesamum species.</title>
        <authorList>
            <person name="Miao H."/>
            <person name="Wang L."/>
            <person name="Qu L."/>
            <person name="Liu H."/>
            <person name="Sun Y."/>
            <person name="Le M."/>
            <person name="Wang Q."/>
            <person name="Wei S."/>
            <person name="Zheng Y."/>
            <person name="Lin W."/>
            <person name="Duan Y."/>
            <person name="Cao H."/>
            <person name="Xiong S."/>
            <person name="Wang X."/>
            <person name="Wei L."/>
            <person name="Li C."/>
            <person name="Ma Q."/>
            <person name="Ju M."/>
            <person name="Zhao R."/>
            <person name="Li G."/>
            <person name="Mu C."/>
            <person name="Tian Q."/>
            <person name="Mei H."/>
            <person name="Zhang T."/>
            <person name="Gao T."/>
            <person name="Zhang H."/>
        </authorList>
    </citation>
    <scope>NUCLEOTIDE SEQUENCE</scope>
    <source>
        <strain evidence="2">G01</strain>
    </source>
</reference>
<dbReference type="InterPro" id="IPR043502">
    <property type="entry name" value="DNA/RNA_pol_sf"/>
</dbReference>
<comment type="caution">
    <text evidence="2">The sequence shown here is derived from an EMBL/GenBank/DDBJ whole genome shotgun (WGS) entry which is preliminary data.</text>
</comment>
<dbReference type="Pfam" id="PF07727">
    <property type="entry name" value="RVT_2"/>
    <property type="match status" value="2"/>
</dbReference>
<gene>
    <name evidence="2" type="ORF">Sangu_0994000</name>
</gene>